<dbReference type="GO" id="GO:0016342">
    <property type="term" value="C:catenin complex"/>
    <property type="evidence" value="ECO:0007669"/>
    <property type="project" value="TreeGrafter"/>
</dbReference>
<keyword evidence="4" id="KW-0677">Repeat</keyword>
<dbReference type="GO" id="GO:0007156">
    <property type="term" value="P:homophilic cell adhesion via plasma membrane adhesion molecules"/>
    <property type="evidence" value="ECO:0007669"/>
    <property type="project" value="InterPro"/>
</dbReference>
<proteinExistence type="predicted"/>
<evidence type="ECO:0000256" key="6">
    <source>
        <dbReference type="ARBA" id="ARBA00022989"/>
    </source>
</evidence>
<dbReference type="PRINTS" id="PR00205">
    <property type="entry name" value="CADHERIN"/>
</dbReference>
<name>A0A8B3E8B1_VIBHA</name>
<evidence type="ECO:0000256" key="2">
    <source>
        <dbReference type="ARBA" id="ARBA00022692"/>
    </source>
</evidence>
<dbReference type="Proteomes" id="UP000253437">
    <property type="component" value="Unassembled WGS sequence"/>
</dbReference>
<sequence>MDRTSLVPVGEQLVVIDLNGQLKVLAENERPLPGELIVAVIEDEPQKLQVKVATEEDEQDITQDVAQIIDALRDGQDPTLLNEEFAPAAGENAGSSLQESGTVERTGAEILASTLFETTGIAALGLSETQNLSLADLILNAANSDNTSPAINPRPPVAEDDSVLTDEDASVSIDVLANDQDADSDSLSIESATVPAEQGTVEIIDGKLIFTPAEDFNGEATVTYVVTDGALTDEATVTVTVNPINDAPVAVNDTVTTDEDTSVTIDVLANDSDPENDTLTITAASVPTEQGTVAIVDGKLVFTPAENFNGDATISYTISDGQLTDDATVAVTVNPVNDAPVAVNDAVSTDEDTAVTIDVLTNDSDLENDQLTITNASVPAEQGTVTIVDGKLVFTPAENFNGDVTISYTISDGQLTDGATVAVTVNPVNDAPVAVDDTVATDEDTAVTIDVLANDRDPENDQLTITNASVPAEQGTVTIVDGKLVFTPAENFNGDATISYTISDGQLSDDATVAVTVNPVNDAPVAVNDTVATDEDTAVTIDVLANDSDPENDQLTITNASVPAEQGTVAIVDGKLVFTPAENFNGDATISYTISDGQLTDDATVAVTVNPIQDAPVFTQDSYEFNYDENIDENVVIGQVSANDVDGSNITYSIKSGNDDGWFEINANGEITLTTAGAAAAANDFEALANVHNIVVTATGTDDPGTPLSTDINVTLNEQNVNDNAPVFGDSSYEFNYDENISESTVIGQVSATDADGNNVTYSIKSGNDNGWFEINANGEITLTTAGAAAAANDFEALANIHNIVVTATGTDGSGADTSTDINVTLNEQNVNDNAPVFGDSSYEFN</sequence>
<feature type="region of interest" description="Disordered" evidence="8">
    <location>
        <begin position="145"/>
        <end position="165"/>
    </location>
</feature>
<dbReference type="Gene3D" id="2.60.40.2810">
    <property type="match status" value="5"/>
</dbReference>
<evidence type="ECO:0000313" key="11">
    <source>
        <dbReference type="Proteomes" id="UP000253437"/>
    </source>
</evidence>
<dbReference type="Pfam" id="PF17963">
    <property type="entry name" value="Big_9"/>
    <property type="match status" value="2"/>
</dbReference>
<dbReference type="InterPro" id="IPR041690">
    <property type="entry name" value="Cadherin_5"/>
</dbReference>
<dbReference type="GO" id="GO:0005509">
    <property type="term" value="F:calcium ion binding"/>
    <property type="evidence" value="ECO:0007669"/>
    <property type="project" value="InterPro"/>
</dbReference>
<gene>
    <name evidence="10" type="ORF">DS957_019125</name>
</gene>
<evidence type="ECO:0000256" key="1">
    <source>
        <dbReference type="ARBA" id="ARBA00004167"/>
    </source>
</evidence>
<dbReference type="PROSITE" id="PS50268">
    <property type="entry name" value="CADHERIN_2"/>
    <property type="match status" value="2"/>
</dbReference>
<dbReference type="Pfam" id="PF00028">
    <property type="entry name" value="Cadherin"/>
    <property type="match status" value="1"/>
</dbReference>
<evidence type="ECO:0000256" key="5">
    <source>
        <dbReference type="ARBA" id="ARBA00022837"/>
    </source>
</evidence>
<dbReference type="RefSeq" id="WP_182878426.1">
    <property type="nucleotide sequence ID" value="NZ_QOUW02000090.1"/>
</dbReference>
<evidence type="ECO:0000259" key="9">
    <source>
        <dbReference type="PROSITE" id="PS50268"/>
    </source>
</evidence>
<evidence type="ECO:0000256" key="3">
    <source>
        <dbReference type="ARBA" id="ARBA00022729"/>
    </source>
</evidence>
<keyword evidence="3" id="KW-0732">Signal</keyword>
<accession>A0A8B3E8B1</accession>
<dbReference type="Pfam" id="PF17892">
    <property type="entry name" value="Cadherin_5"/>
    <property type="match status" value="3"/>
</dbReference>
<dbReference type="GO" id="GO:0008013">
    <property type="term" value="F:beta-catenin binding"/>
    <property type="evidence" value="ECO:0007669"/>
    <property type="project" value="TreeGrafter"/>
</dbReference>
<dbReference type="AlphaFoldDB" id="A0A8B3E8B1"/>
<dbReference type="PANTHER" id="PTHR24027">
    <property type="entry name" value="CADHERIN-23"/>
    <property type="match status" value="1"/>
</dbReference>
<dbReference type="GO" id="GO:0016477">
    <property type="term" value="P:cell migration"/>
    <property type="evidence" value="ECO:0007669"/>
    <property type="project" value="TreeGrafter"/>
</dbReference>
<comment type="caution">
    <text evidence="10">The sequence shown here is derived from an EMBL/GenBank/DDBJ whole genome shotgun (WGS) entry which is preliminary data.</text>
</comment>
<organism evidence="10 11">
    <name type="scientific">Vibrio harveyi</name>
    <name type="common">Beneckea harveyi</name>
    <dbReference type="NCBI Taxonomy" id="669"/>
    <lineage>
        <taxon>Bacteria</taxon>
        <taxon>Pseudomonadati</taxon>
        <taxon>Pseudomonadota</taxon>
        <taxon>Gammaproteobacteria</taxon>
        <taxon>Vibrionales</taxon>
        <taxon>Vibrionaceae</taxon>
        <taxon>Vibrio</taxon>
    </lineage>
</organism>
<comment type="subcellular location">
    <subcellularLocation>
        <location evidence="1">Membrane</location>
        <topology evidence="1">Single-pass membrane protein</topology>
    </subcellularLocation>
</comment>
<evidence type="ECO:0000256" key="7">
    <source>
        <dbReference type="ARBA" id="ARBA00023136"/>
    </source>
</evidence>
<dbReference type="Gene3D" id="2.60.40.60">
    <property type="entry name" value="Cadherins"/>
    <property type="match status" value="2"/>
</dbReference>
<keyword evidence="6" id="KW-1133">Transmembrane helix</keyword>
<dbReference type="InterPro" id="IPR039808">
    <property type="entry name" value="Cadherin"/>
</dbReference>
<evidence type="ECO:0000313" key="10">
    <source>
        <dbReference type="EMBL" id="RIW09051.1"/>
    </source>
</evidence>
<dbReference type="CDD" id="cd11304">
    <property type="entry name" value="Cadherin_repeat"/>
    <property type="match status" value="2"/>
</dbReference>
<feature type="domain" description="Cadherin" evidence="9">
    <location>
        <begin position="619"/>
        <end position="728"/>
    </location>
</feature>
<dbReference type="GO" id="GO:0045296">
    <property type="term" value="F:cadherin binding"/>
    <property type="evidence" value="ECO:0007669"/>
    <property type="project" value="TreeGrafter"/>
</dbReference>
<dbReference type="SUPFAM" id="SSF49313">
    <property type="entry name" value="Cadherin-like"/>
    <property type="match status" value="2"/>
</dbReference>
<evidence type="ECO:0000256" key="8">
    <source>
        <dbReference type="SAM" id="MobiDB-lite"/>
    </source>
</evidence>
<keyword evidence="5" id="KW-0106">Calcium</keyword>
<keyword evidence="2" id="KW-0812">Transmembrane</keyword>
<evidence type="ECO:0000256" key="4">
    <source>
        <dbReference type="ARBA" id="ARBA00022737"/>
    </source>
</evidence>
<keyword evidence="7" id="KW-0472">Membrane</keyword>
<dbReference type="InterPro" id="IPR002126">
    <property type="entry name" value="Cadherin-like_dom"/>
</dbReference>
<protein>
    <submittedName>
        <fullName evidence="10">Cadherin repeat domain-containing protein</fullName>
    </submittedName>
</protein>
<feature type="domain" description="Cadherin" evidence="9">
    <location>
        <begin position="729"/>
        <end position="838"/>
    </location>
</feature>
<dbReference type="SMART" id="SM00112">
    <property type="entry name" value="CA"/>
    <property type="match status" value="2"/>
</dbReference>
<dbReference type="InterPro" id="IPR015919">
    <property type="entry name" value="Cadherin-like_sf"/>
</dbReference>
<dbReference type="PANTHER" id="PTHR24027:SF422">
    <property type="entry name" value="CADHERIN DOMAIN-CONTAINING PROTEIN"/>
    <property type="match status" value="1"/>
</dbReference>
<dbReference type="EMBL" id="QOUW02000090">
    <property type="protein sequence ID" value="RIW09051.1"/>
    <property type="molecule type" value="Genomic_DNA"/>
</dbReference>
<feature type="non-terminal residue" evidence="10">
    <location>
        <position position="846"/>
    </location>
</feature>
<reference evidence="10 11" key="1">
    <citation type="submission" date="2018-08" db="EMBL/GenBank/DDBJ databases">
        <title>Vibrio harveyi strains pathogenic to white snook Centropomus viridis Lockington (1877) and potential probiotic bacteria.</title>
        <authorList>
            <person name="Soto-Rodriguez S."/>
            <person name="Gomez-Gil B."/>
            <person name="Lozano-Olvera R."/>
        </authorList>
    </citation>
    <scope>NUCLEOTIDE SEQUENCE [LARGE SCALE GENOMIC DNA]</scope>
    <source>
        <strain evidence="10 11">CAIM 1508</strain>
    </source>
</reference>
<dbReference type="NCBIfam" id="NF012211">
    <property type="entry name" value="tand_rpt_95"/>
    <property type="match status" value="5"/>
</dbReference>